<dbReference type="Pfam" id="PF16579">
    <property type="entry name" value="AdenylateSensor"/>
    <property type="match status" value="1"/>
</dbReference>
<feature type="domain" description="Protein kinase" evidence="14">
    <location>
        <begin position="16"/>
        <end position="267"/>
    </location>
</feature>
<dbReference type="InterPro" id="IPR013896">
    <property type="entry name" value="SNF1_UBA"/>
</dbReference>
<keyword evidence="5" id="KW-0808">Transferase</keyword>
<accession>A0A0C3DAK9</accession>
<dbReference type="SUPFAM" id="SSF103243">
    <property type="entry name" value="KA1-like"/>
    <property type="match status" value="1"/>
</dbReference>
<keyword evidence="7" id="KW-0418">Kinase</keyword>
<evidence type="ECO:0000256" key="6">
    <source>
        <dbReference type="ARBA" id="ARBA00022741"/>
    </source>
</evidence>
<name>A0A0C3DAK9_9AGAM</name>
<dbReference type="EMBL" id="KN822096">
    <property type="protein sequence ID" value="KIM57770.1"/>
    <property type="molecule type" value="Genomic_DNA"/>
</dbReference>
<dbReference type="FunCoup" id="A0A0C3DAK9">
    <property type="interactions" value="587"/>
</dbReference>
<dbReference type="HOGENOM" id="CLU_000288_59_3_1"/>
<evidence type="ECO:0000256" key="8">
    <source>
        <dbReference type="ARBA" id="ARBA00022840"/>
    </source>
</evidence>
<dbReference type="Proteomes" id="UP000053989">
    <property type="component" value="Unassembled WGS sequence"/>
</dbReference>
<dbReference type="Pfam" id="PF08587">
    <property type="entry name" value="UBA_2"/>
    <property type="match status" value="1"/>
</dbReference>
<dbReference type="AlphaFoldDB" id="A0A0C3DAK9"/>
<dbReference type="PROSITE" id="PS50011">
    <property type="entry name" value="PROTEIN_KINASE_DOM"/>
    <property type="match status" value="1"/>
</dbReference>
<dbReference type="InterPro" id="IPR028375">
    <property type="entry name" value="KA1/Ssp2_C"/>
</dbReference>
<dbReference type="FunFam" id="3.30.200.20:FF:000003">
    <property type="entry name" value="Non-specific serine/threonine protein kinase"/>
    <property type="match status" value="1"/>
</dbReference>
<evidence type="ECO:0000256" key="7">
    <source>
        <dbReference type="ARBA" id="ARBA00022777"/>
    </source>
</evidence>
<reference evidence="16" key="2">
    <citation type="submission" date="2015-01" db="EMBL/GenBank/DDBJ databases">
        <title>Evolutionary Origins and Diversification of the Mycorrhizal Mutualists.</title>
        <authorList>
            <consortium name="DOE Joint Genome Institute"/>
            <consortium name="Mycorrhizal Genomics Consortium"/>
            <person name="Kohler A."/>
            <person name="Kuo A."/>
            <person name="Nagy L.G."/>
            <person name="Floudas D."/>
            <person name="Copeland A."/>
            <person name="Barry K.W."/>
            <person name="Cichocki N."/>
            <person name="Veneault-Fourrey C."/>
            <person name="LaButti K."/>
            <person name="Lindquist E.A."/>
            <person name="Lipzen A."/>
            <person name="Lundell T."/>
            <person name="Morin E."/>
            <person name="Murat C."/>
            <person name="Riley R."/>
            <person name="Ohm R."/>
            <person name="Sun H."/>
            <person name="Tunlid A."/>
            <person name="Henrissat B."/>
            <person name="Grigoriev I.V."/>
            <person name="Hibbett D.S."/>
            <person name="Martin F."/>
        </authorList>
    </citation>
    <scope>NUCLEOTIDE SEQUENCE [LARGE SCALE GENOMIC DNA]</scope>
    <source>
        <strain evidence="16">Foug A</strain>
    </source>
</reference>
<dbReference type="GO" id="GO:0106310">
    <property type="term" value="F:protein serine kinase activity"/>
    <property type="evidence" value="ECO:0007669"/>
    <property type="project" value="RHEA"/>
</dbReference>
<evidence type="ECO:0000256" key="12">
    <source>
        <dbReference type="ARBA" id="ARBA00048679"/>
    </source>
</evidence>
<dbReference type="PANTHER" id="PTHR24346:SF110">
    <property type="entry name" value="NON-SPECIFIC SERINE_THREONINE PROTEIN KINASE"/>
    <property type="match status" value="1"/>
</dbReference>
<dbReference type="InterPro" id="IPR008271">
    <property type="entry name" value="Ser/Thr_kinase_AS"/>
</dbReference>
<evidence type="ECO:0000256" key="3">
    <source>
        <dbReference type="ARBA" id="ARBA00012513"/>
    </source>
</evidence>
<evidence type="ECO:0000256" key="9">
    <source>
        <dbReference type="ARBA" id="ARBA00023242"/>
    </source>
</evidence>
<keyword evidence="16" id="KW-1185">Reference proteome</keyword>
<dbReference type="InterPro" id="IPR032270">
    <property type="entry name" value="AMPK_C"/>
</dbReference>
<dbReference type="InterPro" id="IPR000719">
    <property type="entry name" value="Prot_kinase_dom"/>
</dbReference>
<comment type="subcellular location">
    <subcellularLocation>
        <location evidence="1">Nucleus</location>
    </subcellularLocation>
</comment>
<dbReference type="EC" id="2.7.11.1" evidence="3"/>
<feature type="region of interest" description="Disordered" evidence="13">
    <location>
        <begin position="369"/>
        <end position="395"/>
    </location>
</feature>
<dbReference type="GO" id="GO:0005524">
    <property type="term" value="F:ATP binding"/>
    <property type="evidence" value="ECO:0007669"/>
    <property type="project" value="UniProtKB-KW"/>
</dbReference>
<feature type="region of interest" description="Disordered" evidence="13">
    <location>
        <begin position="594"/>
        <end position="617"/>
    </location>
</feature>
<dbReference type="Gene3D" id="3.30.310.80">
    <property type="entry name" value="Kinase associated domain 1, KA1"/>
    <property type="match status" value="1"/>
</dbReference>
<gene>
    <name evidence="15" type="ORF">SCLCIDRAFT_1219146</name>
</gene>
<keyword evidence="9" id="KW-0539">Nucleus</keyword>
<dbReference type="CDD" id="cd12122">
    <property type="entry name" value="AMPKA_C"/>
    <property type="match status" value="1"/>
</dbReference>
<keyword evidence="10" id="KW-0119">Carbohydrate metabolism</keyword>
<dbReference type="OrthoDB" id="193931at2759"/>
<dbReference type="Gene3D" id="1.10.510.10">
    <property type="entry name" value="Transferase(Phosphotransferase) domain 1"/>
    <property type="match status" value="1"/>
</dbReference>
<dbReference type="GO" id="GO:0004674">
    <property type="term" value="F:protein serine/threonine kinase activity"/>
    <property type="evidence" value="ECO:0007669"/>
    <property type="project" value="UniProtKB-KW"/>
</dbReference>
<dbReference type="SUPFAM" id="SSF56112">
    <property type="entry name" value="Protein kinase-like (PK-like)"/>
    <property type="match status" value="1"/>
</dbReference>
<evidence type="ECO:0000256" key="10">
    <source>
        <dbReference type="ARBA" id="ARBA00023277"/>
    </source>
</evidence>
<evidence type="ECO:0000313" key="15">
    <source>
        <dbReference type="EMBL" id="KIM57770.1"/>
    </source>
</evidence>
<comment type="catalytic activity">
    <reaction evidence="11">
        <text>L-threonyl-[protein] + ATP = O-phospho-L-threonyl-[protein] + ADP + H(+)</text>
        <dbReference type="Rhea" id="RHEA:46608"/>
        <dbReference type="Rhea" id="RHEA-COMP:11060"/>
        <dbReference type="Rhea" id="RHEA-COMP:11605"/>
        <dbReference type="ChEBI" id="CHEBI:15378"/>
        <dbReference type="ChEBI" id="CHEBI:30013"/>
        <dbReference type="ChEBI" id="CHEBI:30616"/>
        <dbReference type="ChEBI" id="CHEBI:61977"/>
        <dbReference type="ChEBI" id="CHEBI:456216"/>
        <dbReference type="EC" id="2.7.11.1"/>
    </reaction>
</comment>
<protein>
    <recommendedName>
        <fullName evidence="3">non-specific serine/threonine protein kinase</fullName>
        <ecNumber evidence="3">2.7.11.1</ecNumber>
    </recommendedName>
</protein>
<keyword evidence="4" id="KW-0723">Serine/threonine-protein kinase</keyword>
<proteinExistence type="inferred from homology"/>
<evidence type="ECO:0000256" key="4">
    <source>
        <dbReference type="ARBA" id="ARBA00022527"/>
    </source>
</evidence>
<dbReference type="CDD" id="cd14334">
    <property type="entry name" value="UBA_SNF1_fungi"/>
    <property type="match status" value="1"/>
</dbReference>
<dbReference type="PROSITE" id="PS00108">
    <property type="entry name" value="PROTEIN_KINASE_ST"/>
    <property type="match status" value="1"/>
</dbReference>
<dbReference type="InParanoid" id="A0A0C3DAK9"/>
<dbReference type="SMART" id="SM00220">
    <property type="entry name" value="S_TKc"/>
    <property type="match status" value="1"/>
</dbReference>
<reference evidence="15 16" key="1">
    <citation type="submission" date="2014-04" db="EMBL/GenBank/DDBJ databases">
        <authorList>
            <consortium name="DOE Joint Genome Institute"/>
            <person name="Kuo A."/>
            <person name="Kohler A."/>
            <person name="Nagy L.G."/>
            <person name="Floudas D."/>
            <person name="Copeland A."/>
            <person name="Barry K.W."/>
            <person name="Cichocki N."/>
            <person name="Veneault-Fourrey C."/>
            <person name="LaButti K."/>
            <person name="Lindquist E.A."/>
            <person name="Lipzen A."/>
            <person name="Lundell T."/>
            <person name="Morin E."/>
            <person name="Murat C."/>
            <person name="Sun H."/>
            <person name="Tunlid A."/>
            <person name="Henrissat B."/>
            <person name="Grigoriev I.V."/>
            <person name="Hibbett D.S."/>
            <person name="Martin F."/>
            <person name="Nordberg H.P."/>
            <person name="Cantor M.N."/>
            <person name="Hua S.X."/>
        </authorList>
    </citation>
    <scope>NUCLEOTIDE SEQUENCE [LARGE SCALE GENOMIC DNA]</scope>
    <source>
        <strain evidence="15 16">Foug A</strain>
    </source>
</reference>
<sequence>MGEDSSVYPAAKLGEYTVTGDIAEGTFGKVKMAVHTITGQKVAMKYISKAVIHMTKTKTRVQREVDYMRTLRHPHIIKLYEVISTPTDIIIVLEYAGGELFNYIVANGRMPEPRARRFFQQLISGIEYSHKLKIVHRDLKPENVLLDDDLNVKIADFGLSNEIRDGDFLKTSCGSPNYAAPEVIRGGLYTGPEIDVWSCGVILYVMLCGRLPFEDDDVQTLFTKISQGSYHMPSSLSPDARGLINAMLAVDPVKRITIPEITQHPFYTTELPRYLTPLPPPPGPVLGTLASLVTQSKVLDFEIIEGLGRIEEDVVDDLAHKMEGVDKEDIWECLRRDDGPQGNAVKVAYMLLRDKRRLGRDLAEFEEQERDAKLAAMDPRNTQSPTALSPAGDLEDNPFEAEFNSEYDDDYDPDDGLDFSTPADGESNNFAVLNSSLPLPDQLPEQHHLTSYASAKRTWPVKEKKQHRTKWHFGIRSRSPPMEVMLEIYRTLKTIGMEWKEKRNLGGLGGVVRSRQRSGTNGVKIDRAREFDGEGTVDLRAASSIYFVETRARVQDVVVVMNLQLYMVDSINYLVDFHHKKTYKASTEPDAGKFDLANPDTVIPDSSSDGRSIKDKDSHAIKEDEVVSPFVFMDVACRLILELAGGGE</sequence>
<keyword evidence="6" id="KW-0547">Nucleotide-binding</keyword>
<dbReference type="InterPro" id="IPR011009">
    <property type="entry name" value="Kinase-like_dom_sf"/>
</dbReference>
<dbReference type="GO" id="GO:0005737">
    <property type="term" value="C:cytoplasm"/>
    <property type="evidence" value="ECO:0007669"/>
    <property type="project" value="TreeGrafter"/>
</dbReference>
<dbReference type="PANTHER" id="PTHR24346">
    <property type="entry name" value="MAP/MICROTUBULE AFFINITY-REGULATING KINASE"/>
    <property type="match status" value="1"/>
</dbReference>
<dbReference type="STRING" id="1036808.A0A0C3DAK9"/>
<comment type="similarity">
    <text evidence="2">Belongs to the protein kinase superfamily. CAMK Ser/Thr protein kinase family. SNF1 subfamily.</text>
</comment>
<evidence type="ECO:0000313" key="16">
    <source>
        <dbReference type="Proteomes" id="UP000053989"/>
    </source>
</evidence>
<evidence type="ECO:0000259" key="14">
    <source>
        <dbReference type="PROSITE" id="PS50011"/>
    </source>
</evidence>
<evidence type="ECO:0000256" key="11">
    <source>
        <dbReference type="ARBA" id="ARBA00047899"/>
    </source>
</evidence>
<evidence type="ECO:0000256" key="1">
    <source>
        <dbReference type="ARBA" id="ARBA00004123"/>
    </source>
</evidence>
<comment type="catalytic activity">
    <reaction evidence="12">
        <text>L-seryl-[protein] + ATP = O-phospho-L-seryl-[protein] + ADP + H(+)</text>
        <dbReference type="Rhea" id="RHEA:17989"/>
        <dbReference type="Rhea" id="RHEA-COMP:9863"/>
        <dbReference type="Rhea" id="RHEA-COMP:11604"/>
        <dbReference type="ChEBI" id="CHEBI:15378"/>
        <dbReference type="ChEBI" id="CHEBI:29999"/>
        <dbReference type="ChEBI" id="CHEBI:30616"/>
        <dbReference type="ChEBI" id="CHEBI:83421"/>
        <dbReference type="ChEBI" id="CHEBI:456216"/>
        <dbReference type="EC" id="2.7.11.1"/>
    </reaction>
</comment>
<dbReference type="FunFam" id="1.10.510.10:FF:000407">
    <property type="entry name" value="Non-specific serine/threonine protein kinase"/>
    <property type="match status" value="1"/>
</dbReference>
<organism evidence="15 16">
    <name type="scientific">Scleroderma citrinum Foug A</name>
    <dbReference type="NCBI Taxonomy" id="1036808"/>
    <lineage>
        <taxon>Eukaryota</taxon>
        <taxon>Fungi</taxon>
        <taxon>Dikarya</taxon>
        <taxon>Basidiomycota</taxon>
        <taxon>Agaricomycotina</taxon>
        <taxon>Agaricomycetes</taxon>
        <taxon>Agaricomycetidae</taxon>
        <taxon>Boletales</taxon>
        <taxon>Sclerodermatineae</taxon>
        <taxon>Sclerodermataceae</taxon>
        <taxon>Scleroderma</taxon>
    </lineage>
</organism>
<dbReference type="Pfam" id="PF00069">
    <property type="entry name" value="Pkinase"/>
    <property type="match status" value="1"/>
</dbReference>
<evidence type="ECO:0000256" key="5">
    <source>
        <dbReference type="ARBA" id="ARBA00022679"/>
    </source>
</evidence>
<evidence type="ECO:0000256" key="2">
    <source>
        <dbReference type="ARBA" id="ARBA00006234"/>
    </source>
</evidence>
<dbReference type="GO" id="GO:0005634">
    <property type="term" value="C:nucleus"/>
    <property type="evidence" value="ECO:0007669"/>
    <property type="project" value="UniProtKB-SubCell"/>
</dbReference>
<evidence type="ECO:0000256" key="13">
    <source>
        <dbReference type="SAM" id="MobiDB-lite"/>
    </source>
</evidence>
<keyword evidence="8" id="KW-0067">ATP-binding</keyword>
<dbReference type="GO" id="GO:0035556">
    <property type="term" value="P:intracellular signal transduction"/>
    <property type="evidence" value="ECO:0007669"/>
    <property type="project" value="TreeGrafter"/>
</dbReference>